<evidence type="ECO:0000313" key="1">
    <source>
        <dbReference type="EMBL" id="GBP42108.1"/>
    </source>
</evidence>
<organism evidence="1 2">
    <name type="scientific">Eumeta variegata</name>
    <name type="common">Bagworm moth</name>
    <name type="synonym">Eumeta japonica</name>
    <dbReference type="NCBI Taxonomy" id="151549"/>
    <lineage>
        <taxon>Eukaryota</taxon>
        <taxon>Metazoa</taxon>
        <taxon>Ecdysozoa</taxon>
        <taxon>Arthropoda</taxon>
        <taxon>Hexapoda</taxon>
        <taxon>Insecta</taxon>
        <taxon>Pterygota</taxon>
        <taxon>Neoptera</taxon>
        <taxon>Endopterygota</taxon>
        <taxon>Lepidoptera</taxon>
        <taxon>Glossata</taxon>
        <taxon>Ditrysia</taxon>
        <taxon>Tineoidea</taxon>
        <taxon>Psychidae</taxon>
        <taxon>Oiketicinae</taxon>
        <taxon>Eumeta</taxon>
    </lineage>
</organism>
<sequence>MVTARICAGAGRARRGRGAGVITVVAFGLTAELNNRLHCGAREQRVGAIKVSFGDSIGRQTRLALRGPRNARAPTAGGAVSGAIFGEFLTLERI</sequence>
<dbReference type="EMBL" id="BGZK01000412">
    <property type="protein sequence ID" value="GBP42108.1"/>
    <property type="molecule type" value="Genomic_DNA"/>
</dbReference>
<protein>
    <submittedName>
        <fullName evidence="1">Uncharacterized protein</fullName>
    </submittedName>
</protein>
<reference evidence="1 2" key="1">
    <citation type="journal article" date="2019" name="Commun. Biol.">
        <title>The bagworm genome reveals a unique fibroin gene that provides high tensile strength.</title>
        <authorList>
            <person name="Kono N."/>
            <person name="Nakamura H."/>
            <person name="Ohtoshi R."/>
            <person name="Tomita M."/>
            <person name="Numata K."/>
            <person name="Arakawa K."/>
        </authorList>
    </citation>
    <scope>NUCLEOTIDE SEQUENCE [LARGE SCALE GENOMIC DNA]</scope>
</reference>
<dbReference type="AlphaFoldDB" id="A0A4C1VSM5"/>
<name>A0A4C1VSM5_EUMVA</name>
<dbReference type="Proteomes" id="UP000299102">
    <property type="component" value="Unassembled WGS sequence"/>
</dbReference>
<proteinExistence type="predicted"/>
<comment type="caution">
    <text evidence="1">The sequence shown here is derived from an EMBL/GenBank/DDBJ whole genome shotgun (WGS) entry which is preliminary data.</text>
</comment>
<evidence type="ECO:0000313" key="2">
    <source>
        <dbReference type="Proteomes" id="UP000299102"/>
    </source>
</evidence>
<gene>
    <name evidence="1" type="ORF">EVAR_21112_1</name>
</gene>
<accession>A0A4C1VSM5</accession>
<keyword evidence="2" id="KW-1185">Reference proteome</keyword>